<comment type="caution">
    <text evidence="7">The sequence shown here is derived from an EMBL/GenBank/DDBJ whole genome shotgun (WGS) entry which is preliminary data.</text>
</comment>
<keyword evidence="4 5" id="KW-0472">Membrane</keyword>
<evidence type="ECO:0000256" key="2">
    <source>
        <dbReference type="ARBA" id="ARBA00022692"/>
    </source>
</evidence>
<name>A0A1B6VXA9_9NEIS</name>
<keyword evidence="3 5" id="KW-1133">Transmembrane helix</keyword>
<dbReference type="InterPro" id="IPR025423">
    <property type="entry name" value="TMEM205-like"/>
</dbReference>
<feature type="domain" description="TMEM205-like" evidence="6">
    <location>
        <begin position="9"/>
        <end position="105"/>
    </location>
</feature>
<dbReference type="RefSeq" id="WP_064090291.1">
    <property type="nucleotide sequence ID" value="NZ_LXSQ01000021.1"/>
</dbReference>
<dbReference type="STRING" id="1795832.A7Q00_09375"/>
<evidence type="ECO:0000256" key="4">
    <source>
        <dbReference type="ARBA" id="ARBA00023136"/>
    </source>
</evidence>
<dbReference type="GO" id="GO:0016020">
    <property type="term" value="C:membrane"/>
    <property type="evidence" value="ECO:0007669"/>
    <property type="project" value="UniProtKB-SubCell"/>
</dbReference>
<evidence type="ECO:0000256" key="5">
    <source>
        <dbReference type="SAM" id="Phobius"/>
    </source>
</evidence>
<evidence type="ECO:0000259" key="6">
    <source>
        <dbReference type="Pfam" id="PF13664"/>
    </source>
</evidence>
<dbReference type="Proteomes" id="UP000077726">
    <property type="component" value="Unassembled WGS sequence"/>
</dbReference>
<protein>
    <recommendedName>
        <fullName evidence="6">TMEM205-like domain-containing protein</fullName>
    </recommendedName>
</protein>
<keyword evidence="8" id="KW-1185">Reference proteome</keyword>
<organism evidence="7 8">
    <name type="scientific">Eikenella halliae</name>
    <dbReference type="NCBI Taxonomy" id="1795832"/>
    <lineage>
        <taxon>Bacteria</taxon>
        <taxon>Pseudomonadati</taxon>
        <taxon>Pseudomonadota</taxon>
        <taxon>Betaproteobacteria</taxon>
        <taxon>Neisseriales</taxon>
        <taxon>Neisseriaceae</taxon>
        <taxon>Eikenella</taxon>
    </lineage>
</organism>
<evidence type="ECO:0000256" key="3">
    <source>
        <dbReference type="ARBA" id="ARBA00022989"/>
    </source>
</evidence>
<dbReference type="EMBL" id="LXSQ01000021">
    <property type="protein sequence ID" value="OAM40488.1"/>
    <property type="molecule type" value="Genomic_DNA"/>
</dbReference>
<evidence type="ECO:0000313" key="8">
    <source>
        <dbReference type="Proteomes" id="UP000077726"/>
    </source>
</evidence>
<feature type="transmembrane region" description="Helical" evidence="5">
    <location>
        <begin position="38"/>
        <end position="62"/>
    </location>
</feature>
<evidence type="ECO:0000256" key="1">
    <source>
        <dbReference type="ARBA" id="ARBA00004370"/>
    </source>
</evidence>
<sequence>MFANRVLALLAAAWFGAYLLAGYGAAPLLFQSLPKEQAGSLAGALFSAVNYIGLFVWAILYLAGLSAQQRSYGQRSKLSSRTVALTWLLLAVSQFVLVPLIRALRGGQTHWLSNLLGGELAFWHSMSSSLYVLISLLGLFLIMRLLRFEWQ</sequence>
<evidence type="ECO:0000313" key="7">
    <source>
        <dbReference type="EMBL" id="OAM40488.1"/>
    </source>
</evidence>
<feature type="transmembrane region" description="Helical" evidence="5">
    <location>
        <begin position="121"/>
        <end position="146"/>
    </location>
</feature>
<reference evidence="8" key="1">
    <citation type="submission" date="2016-05" db="EMBL/GenBank/DDBJ databases">
        <title>Draft genome of Corynebacterium afermentans subsp. afermentans LCDC 88199T.</title>
        <authorList>
            <person name="Bernier A.-M."/>
            <person name="Bernard K."/>
        </authorList>
    </citation>
    <scope>NUCLEOTIDE SEQUENCE [LARGE SCALE GENOMIC DNA]</scope>
    <source>
        <strain evidence="8">NML130454</strain>
    </source>
</reference>
<proteinExistence type="predicted"/>
<feature type="transmembrane region" description="Helical" evidence="5">
    <location>
        <begin position="83"/>
        <end position="101"/>
    </location>
</feature>
<dbReference type="Pfam" id="PF13664">
    <property type="entry name" value="DUF4149"/>
    <property type="match status" value="1"/>
</dbReference>
<accession>A0A1B6VXA9</accession>
<dbReference type="AlphaFoldDB" id="A0A1B6VXA9"/>
<comment type="subcellular location">
    <subcellularLocation>
        <location evidence="1">Membrane</location>
    </subcellularLocation>
</comment>
<dbReference type="OrthoDB" id="5797290at2"/>
<gene>
    <name evidence="7" type="ORF">A7Q00_09375</name>
</gene>
<keyword evidence="2 5" id="KW-0812">Transmembrane</keyword>